<keyword evidence="1" id="KW-1185">Reference proteome</keyword>
<dbReference type="AlphaFoldDB" id="A0A1I7X0X0"/>
<dbReference type="WBParaSite" id="Hba_11100">
    <property type="protein sequence ID" value="Hba_11100"/>
    <property type="gene ID" value="Hba_11100"/>
</dbReference>
<evidence type="ECO:0000313" key="1">
    <source>
        <dbReference type="Proteomes" id="UP000095283"/>
    </source>
</evidence>
<proteinExistence type="predicted"/>
<sequence length="51" mass="5970">MNLKKAPVMWATIRPKENSPENDSSHSIWIRNVMLEVRVFITEITTDVSHF</sequence>
<name>A0A1I7X0X0_HETBA</name>
<accession>A0A1I7X0X0</accession>
<protein>
    <submittedName>
        <fullName evidence="2">Uncharacterized protein</fullName>
    </submittedName>
</protein>
<evidence type="ECO:0000313" key="2">
    <source>
        <dbReference type="WBParaSite" id="Hba_11100"/>
    </source>
</evidence>
<organism evidence="1 2">
    <name type="scientific">Heterorhabditis bacteriophora</name>
    <name type="common">Entomopathogenic nematode worm</name>
    <dbReference type="NCBI Taxonomy" id="37862"/>
    <lineage>
        <taxon>Eukaryota</taxon>
        <taxon>Metazoa</taxon>
        <taxon>Ecdysozoa</taxon>
        <taxon>Nematoda</taxon>
        <taxon>Chromadorea</taxon>
        <taxon>Rhabditida</taxon>
        <taxon>Rhabditina</taxon>
        <taxon>Rhabditomorpha</taxon>
        <taxon>Strongyloidea</taxon>
        <taxon>Heterorhabditidae</taxon>
        <taxon>Heterorhabditis</taxon>
    </lineage>
</organism>
<dbReference type="Proteomes" id="UP000095283">
    <property type="component" value="Unplaced"/>
</dbReference>
<reference evidence="2" key="1">
    <citation type="submission" date="2016-11" db="UniProtKB">
        <authorList>
            <consortium name="WormBaseParasite"/>
        </authorList>
    </citation>
    <scope>IDENTIFICATION</scope>
</reference>